<evidence type="ECO:0000313" key="5">
    <source>
        <dbReference type="EMBL" id="NWJ44339.1"/>
    </source>
</evidence>
<evidence type="ECO:0000313" key="6">
    <source>
        <dbReference type="EMBL" id="WJW66233.1"/>
    </source>
</evidence>
<dbReference type="Pfam" id="PF01408">
    <property type="entry name" value="GFO_IDH_MocA"/>
    <property type="match status" value="1"/>
</dbReference>
<dbReference type="Pfam" id="PF02894">
    <property type="entry name" value="GFO_IDH_MocA_C"/>
    <property type="match status" value="1"/>
</dbReference>
<dbReference type="InterPro" id="IPR000683">
    <property type="entry name" value="Gfo/Idh/MocA-like_OxRdtase_N"/>
</dbReference>
<dbReference type="PANTHER" id="PTHR43708">
    <property type="entry name" value="CONSERVED EXPRESSED OXIDOREDUCTASE (EUROFUNG)"/>
    <property type="match status" value="1"/>
</dbReference>
<dbReference type="RefSeq" id="WP_341468115.1">
    <property type="nucleotide sequence ID" value="NZ_CP128399.1"/>
</dbReference>
<dbReference type="InterPro" id="IPR004104">
    <property type="entry name" value="Gfo/Idh/MocA-like_OxRdtase_C"/>
</dbReference>
<dbReference type="NCBIfam" id="NF008607">
    <property type="entry name" value="PRK11579.1"/>
    <property type="match status" value="1"/>
</dbReference>
<dbReference type="AlphaFoldDB" id="A0A8T7LY57"/>
<accession>A0A8T7LY57</accession>
<dbReference type="Proteomes" id="UP000521676">
    <property type="component" value="Unassembled WGS sequence"/>
</dbReference>
<evidence type="ECO:0000256" key="2">
    <source>
        <dbReference type="ARBA" id="ARBA00023002"/>
    </source>
</evidence>
<organism evidence="5 7">
    <name type="scientific">Candidatus Chlorohelix allophototropha</name>
    <dbReference type="NCBI Taxonomy" id="3003348"/>
    <lineage>
        <taxon>Bacteria</taxon>
        <taxon>Bacillati</taxon>
        <taxon>Chloroflexota</taxon>
        <taxon>Chloroflexia</taxon>
        <taxon>Candidatus Chloroheliales</taxon>
        <taxon>Candidatus Chloroheliaceae</taxon>
        <taxon>Candidatus Chlorohelix</taxon>
    </lineage>
</organism>
<proteinExistence type="inferred from homology"/>
<dbReference type="InterPro" id="IPR036291">
    <property type="entry name" value="NAD(P)-bd_dom_sf"/>
</dbReference>
<protein>
    <submittedName>
        <fullName evidence="5">Oxidoreductase</fullName>
    </submittedName>
</protein>
<evidence type="ECO:0000259" key="4">
    <source>
        <dbReference type="Pfam" id="PF02894"/>
    </source>
</evidence>
<gene>
    <name evidence="5" type="ORF">HXX08_00525</name>
    <name evidence="6" type="ORF">OZ401_002024</name>
</gene>
<evidence type="ECO:0000313" key="8">
    <source>
        <dbReference type="Proteomes" id="UP001431572"/>
    </source>
</evidence>
<name>A0A8T7LY57_9CHLR</name>
<sequence>MSIIKVGIIGYGLSGAVFHAPLISRLKEFELYKIASSNPDKVHKDYPETLVVASPDALINDPQVDLVVVCAPNTSHFSLTSQALNAGKHVVLEKPFVNRLEEGEELIRLAAENKCILSVYQNRRWDGDFLTIKKLIESDVLGEIYTYESHFDRFRLEVGNKWREQALEGSGILFDLGAHLIDQALQLFGKPQTIWADAFPQRPGATTIDYFHLILGYERLRVILHSGTINKKPGPRFQVHGTKGSYIKYGLDPQEDALKRGMRPGDSGWGKESSELYGELFTGAGELTLSGKIETLPGSYEAFYNVIYTALTDGTPPPVTAQEALEVIKFIQLAGQSSREKQVLLVD</sequence>
<dbReference type="Proteomes" id="UP001431572">
    <property type="component" value="Chromosome 1"/>
</dbReference>
<feature type="domain" description="Gfo/Idh/MocA-like oxidoreductase C-terminal" evidence="4">
    <location>
        <begin position="133"/>
        <end position="343"/>
    </location>
</feature>
<dbReference type="GO" id="GO:0000166">
    <property type="term" value="F:nucleotide binding"/>
    <property type="evidence" value="ECO:0007669"/>
    <property type="project" value="InterPro"/>
</dbReference>
<reference evidence="6" key="2">
    <citation type="journal article" date="2024" name="Nature">
        <title>Anoxygenic phototroph of the Chloroflexota uses a type I reaction centre.</title>
        <authorList>
            <person name="Tsuji J.M."/>
            <person name="Shaw N.A."/>
            <person name="Nagashima S."/>
            <person name="Venkiteswaran J.J."/>
            <person name="Schiff S.L."/>
            <person name="Watanabe T."/>
            <person name="Fukui M."/>
            <person name="Hanada S."/>
            <person name="Tank M."/>
            <person name="Neufeld J.D."/>
        </authorList>
    </citation>
    <scope>NUCLEOTIDE SEQUENCE</scope>
    <source>
        <strain evidence="6">L227-S17</strain>
    </source>
</reference>
<dbReference type="EMBL" id="CP128399">
    <property type="protein sequence ID" value="WJW66233.1"/>
    <property type="molecule type" value="Genomic_DNA"/>
</dbReference>
<dbReference type="GO" id="GO:0016491">
    <property type="term" value="F:oxidoreductase activity"/>
    <property type="evidence" value="ECO:0007669"/>
    <property type="project" value="UniProtKB-KW"/>
</dbReference>
<dbReference type="EMBL" id="JACATZ010000001">
    <property type="protein sequence ID" value="NWJ44339.1"/>
    <property type="molecule type" value="Genomic_DNA"/>
</dbReference>
<evidence type="ECO:0000259" key="3">
    <source>
        <dbReference type="Pfam" id="PF01408"/>
    </source>
</evidence>
<feature type="domain" description="Gfo/Idh/MocA-like oxidoreductase N-terminal" evidence="3">
    <location>
        <begin position="4"/>
        <end position="120"/>
    </location>
</feature>
<keyword evidence="8" id="KW-1185">Reference proteome</keyword>
<comment type="similarity">
    <text evidence="1">Belongs to the Gfo/Idh/MocA family.</text>
</comment>
<dbReference type="Gene3D" id="3.30.360.10">
    <property type="entry name" value="Dihydrodipicolinate Reductase, domain 2"/>
    <property type="match status" value="1"/>
</dbReference>
<dbReference type="InterPro" id="IPR051317">
    <property type="entry name" value="Gfo/Idh/MocA_oxidoreduct"/>
</dbReference>
<dbReference type="SUPFAM" id="SSF51735">
    <property type="entry name" value="NAD(P)-binding Rossmann-fold domains"/>
    <property type="match status" value="1"/>
</dbReference>
<reference evidence="5 7" key="1">
    <citation type="submission" date="2020-06" db="EMBL/GenBank/DDBJ databases">
        <title>Anoxygenic phototrophic Chloroflexota member uses a Type I reaction center.</title>
        <authorList>
            <person name="Tsuji J.M."/>
            <person name="Shaw N.A."/>
            <person name="Nagashima S."/>
            <person name="Venkiteswaran J."/>
            <person name="Schiff S.L."/>
            <person name="Hanada S."/>
            <person name="Tank M."/>
            <person name="Neufeld J.D."/>
        </authorList>
    </citation>
    <scope>NUCLEOTIDE SEQUENCE [LARGE SCALE GENOMIC DNA]</scope>
    <source>
        <strain evidence="5">L227-S17</strain>
    </source>
</reference>
<dbReference type="PANTHER" id="PTHR43708:SF5">
    <property type="entry name" value="CONSERVED EXPRESSED OXIDOREDUCTASE (EUROFUNG)-RELATED"/>
    <property type="match status" value="1"/>
</dbReference>
<dbReference type="Gene3D" id="3.40.50.720">
    <property type="entry name" value="NAD(P)-binding Rossmann-like Domain"/>
    <property type="match status" value="1"/>
</dbReference>
<evidence type="ECO:0000313" key="7">
    <source>
        <dbReference type="Proteomes" id="UP000521676"/>
    </source>
</evidence>
<keyword evidence="2" id="KW-0560">Oxidoreductase</keyword>
<evidence type="ECO:0000256" key="1">
    <source>
        <dbReference type="ARBA" id="ARBA00010928"/>
    </source>
</evidence>